<dbReference type="EMBL" id="JAOPJF010000082">
    <property type="protein sequence ID" value="KAK1140466.1"/>
    <property type="molecule type" value="Genomic_DNA"/>
</dbReference>
<accession>A0ACC3ARX5</accession>
<keyword evidence="2" id="KW-1185">Reference proteome</keyword>
<proteinExistence type="predicted"/>
<name>A0ACC3ARX5_9EURO</name>
<evidence type="ECO:0000313" key="1">
    <source>
        <dbReference type="EMBL" id="KAK1140466.1"/>
    </source>
</evidence>
<protein>
    <submittedName>
        <fullName evidence="1">Uncharacterized protein</fullName>
    </submittedName>
</protein>
<reference evidence="1 2" key="1">
    <citation type="journal article" date="2023" name="ACS Omega">
        <title>Identification of the Neoaspergillic Acid Biosynthesis Gene Cluster by Establishing an In Vitro CRISPR-Ribonucleoprotein Genetic System in Aspergillus melleus.</title>
        <authorList>
            <person name="Yuan B."/>
            <person name="Grau M.F."/>
            <person name="Murata R.M."/>
            <person name="Torok T."/>
            <person name="Venkateswaran K."/>
            <person name="Stajich J.E."/>
            <person name="Wang C.C.C."/>
        </authorList>
    </citation>
    <scope>NUCLEOTIDE SEQUENCE [LARGE SCALE GENOMIC DNA]</scope>
    <source>
        <strain evidence="1 2">IMV 1140</strain>
    </source>
</reference>
<dbReference type="Proteomes" id="UP001177260">
    <property type="component" value="Unassembled WGS sequence"/>
</dbReference>
<comment type="caution">
    <text evidence="1">The sequence shown here is derived from an EMBL/GenBank/DDBJ whole genome shotgun (WGS) entry which is preliminary data.</text>
</comment>
<sequence>MGSVKEEQEESHGAASHGATLSPLRLNIMVFGLWISLFLSALDSTIISTAVFDISNSFDSTSQSGWIVTSYLLTYNAFVLLLAKLSDIVGLKFLIIGSNAVFLIFSVACGVARTMDQLIVFRALQGIGASGLYCLVFIAILRLISVENAGFYSGIISSVFAISNLLGPILGGVIVDHTTWRWIFYINIPISAIAIFILFCAMPASGEFKFNRETLARLDFIGSFLSICWLIPLLFALQEGGSHYPWSSKEIIGSLVGGVVALLTFIAYETWIQRLNSTREPVFPVRFLGDPMQGLLLLSVLLTGFAFYTSIILLPQRFQAVNGVSASRAGVLLLTLTLCLPFFSLVAGMILSKKPEMTFSLFLFGSVLILTSTACLSDLPVEKAMSDSQYGFQVLMGAGLGVISTTQYIGLKMVFLPSDIAAGTGAMNMLRAMGGCIGLAICAAMLSSELNSVLPTILSPELVDVATESLREGNGLSASDLALVREVYGKGYDSGYQVMIAFAGANVIVASLLILATYRRGGVDKMVEAARASETGT</sequence>
<gene>
    <name evidence="1" type="ORF">N8T08_010310</name>
</gene>
<evidence type="ECO:0000313" key="2">
    <source>
        <dbReference type="Proteomes" id="UP001177260"/>
    </source>
</evidence>
<organism evidence="1 2">
    <name type="scientific">Aspergillus melleus</name>
    <dbReference type="NCBI Taxonomy" id="138277"/>
    <lineage>
        <taxon>Eukaryota</taxon>
        <taxon>Fungi</taxon>
        <taxon>Dikarya</taxon>
        <taxon>Ascomycota</taxon>
        <taxon>Pezizomycotina</taxon>
        <taxon>Eurotiomycetes</taxon>
        <taxon>Eurotiomycetidae</taxon>
        <taxon>Eurotiales</taxon>
        <taxon>Aspergillaceae</taxon>
        <taxon>Aspergillus</taxon>
        <taxon>Aspergillus subgen. Circumdati</taxon>
    </lineage>
</organism>